<dbReference type="AlphaFoldDB" id="A0A1T8PTT1"/>
<dbReference type="Proteomes" id="UP000190074">
    <property type="component" value="Unassembled WGS sequence"/>
</dbReference>
<protein>
    <submittedName>
        <fullName evidence="1">Uncharacterized protein</fullName>
    </submittedName>
</protein>
<accession>A0A1T8PTT1</accession>
<evidence type="ECO:0000313" key="2">
    <source>
        <dbReference type="Proteomes" id="UP000190074"/>
    </source>
</evidence>
<name>A0A1T8PTT1_9MYCO</name>
<gene>
    <name evidence="1" type="ORF">SAMEA2259716_03656</name>
</gene>
<evidence type="ECO:0000313" key="1">
    <source>
        <dbReference type="EMBL" id="SKM34939.1"/>
    </source>
</evidence>
<dbReference type="EMBL" id="FVGW01000007">
    <property type="protein sequence ID" value="SKM34939.1"/>
    <property type="molecule type" value="Genomic_DNA"/>
</dbReference>
<reference evidence="1 2" key="1">
    <citation type="submission" date="2016-11" db="EMBL/GenBank/DDBJ databases">
        <authorList>
            <consortium name="Pathogen Informatics"/>
        </authorList>
    </citation>
    <scope>NUCLEOTIDE SEQUENCE [LARGE SCALE GENOMIC DNA]</scope>
    <source>
        <strain evidence="1 2">911</strain>
    </source>
</reference>
<organism evidence="1 2">
    <name type="scientific">Mycobacteroides abscessus subsp. massiliense</name>
    <dbReference type="NCBI Taxonomy" id="1962118"/>
    <lineage>
        <taxon>Bacteria</taxon>
        <taxon>Bacillati</taxon>
        <taxon>Actinomycetota</taxon>
        <taxon>Actinomycetes</taxon>
        <taxon>Mycobacteriales</taxon>
        <taxon>Mycobacteriaceae</taxon>
        <taxon>Mycobacteroides</taxon>
        <taxon>Mycobacteroides abscessus</taxon>
    </lineage>
</organism>
<dbReference type="RefSeq" id="WP_206422330.1">
    <property type="nucleotide sequence ID" value="NZ_FVGW01000007.1"/>
</dbReference>
<sequence length="265" mass="29725">MDIAPGRRADVHMWVTSHQYGSGTARIQTFRDREGRDIALITLRDGDVDPGPHLAAVEYQRCAWHDFFPESPRPPILIFNLLGSKAAFDAEREVIITEFDTDGRYLGLTDISQHDLIVLNQLGAEWDEGTGFVPLQYPPVTHLEVLRQVAVCELPEGDLFRDMNEFMTVDWAAAVSVAVECLSSGSKFPPDLPTHVPRDLAKAAQSFWRKPIRLIVEPGEPPRFGNGQHRAEALRRQHATVAIMLDTRLVDSEPLSGEIRIVKEL</sequence>
<proteinExistence type="predicted"/>